<evidence type="ECO:0000313" key="5">
    <source>
        <dbReference type="Proteomes" id="UP000286392"/>
    </source>
</evidence>
<evidence type="ECO:0000259" key="2">
    <source>
        <dbReference type="Pfam" id="PF13086"/>
    </source>
</evidence>
<sequence length="1383" mass="159899">MSERERLNKIASRYNIGVTTIAELLQKKGYPLFDVTPNTILTERQLAIIHATYGKMKRYRLLAWTAEDFTDNAKMNRKIINAHGWNHIRNDVFVRSKDRFVFIPVNQEVDHFDYWKVEDIEAKSPTAIDNFMIIKEKLCSPSGSIPITPEVREEKEEMRHGKSEEVFKLKTSLFPSKINTVGSIDLSALNVSTRPQRKTKEERRKEREERKNQGCKNKDSRFNSQDAIREVWQRFVDIQERLIRQRCSPISIDVDSIEIENDKLHVTVDKKQKEQQLDTIFKDKLGAESYDLASGTVLVDENKWTSLDEYELAAIRKTLSENYIELDTTPAINAYIDYGSNLGHSDQMSLDELHQLDSIITHGNLIEGMIHDTVAFISKVSINTDEYLKYLFGDHYVVYKQKKRKQEVPKLIEVFEYQNQYITWETIQKYQDIGLLCKQYVLIFKIHNESALKELKDSFDCWFPNTETFEFIRVFTRKDPFHKDFLKEVNDNIRQFLEEATLYCSENEIEINVKFTYSISNYKLRMLKFQEVAALIASKGTGYSFNNETGAIGIDFNWREQDIFSILRDIEKSIPFITINTFEDHRFKCKVDTRIIGFEQIKQSLEDKYENIDVANDCVNHKIHIKLPYVDASYYSQLETHLEQDLLQISIAGIHISIEPKVEGKIRLNVKYNNESRLEDLADSITDMKKADFGFMLDEKEVAFGKLLKANYPDLVFDIDVTNEEEKEFIIEAFESKVVNTIIPILTGDLEKISRLKDTFTKATTGTELANPRLQRFIFDSSTATKTENIDNILRKDGYAYKELCKHLLNRNINESQKQAILKAIFAEDIAVIQGPPGTGKSTAIAELIWQLVRNGLKQGNKRERILLTSETNLAVDNAISRIVNNKTNLVKPIRLGGEEKLESEGLQFSIDLMKRWVEEGDSCLFSDEKDEESGVTFHTNLILKNWIDNISNRSFDGNGDPENPVVARWQNYLKSPDASLRKIVFDHYVENANVIGATCSSIGDKRTGNGEFNGFTQFYHNFCDIFKQRKGKANIEFTTVIQDESSKATPAELVLPFVYGNKAIVIGDHRQLPPMLDKEEFEDTLEFALKVAKDDEDKNSVRKLQNFVENHFEDMEISHFQRLYENIDDSLKGTFNLQYRMHPDINEVIEQFYRADGGLRCGLVTPKDLGINDHDFGNPFSRYHGLDIKGLIGHKTHVLFIDSSSPEMMDGYSRVNYGEVETIDKLLTKFENSDSFQRYLEKFDKDEDKQIGIISFYGKQIKQLQSIAFKHSSLPIRVSTVDRFQGMERNIVIVSMVRSNIIQSSRDQKPDKKRYPELGYPVQKSLGFAQSPNRLNVALSRAKRLLIIVGNQELFSSLDIYQRLFTTIKTNSNNRILKQDEV</sequence>
<dbReference type="PANTHER" id="PTHR10887">
    <property type="entry name" value="DNA2/NAM7 HELICASE FAMILY"/>
    <property type="match status" value="1"/>
</dbReference>
<feature type="domain" description="DNA2/NAM7 helicase helicase" evidence="2">
    <location>
        <begin position="813"/>
        <end position="1007"/>
    </location>
</feature>
<dbReference type="Pfam" id="PF13087">
    <property type="entry name" value="AAA_12"/>
    <property type="match status" value="1"/>
</dbReference>
<keyword evidence="4" id="KW-0547">Nucleotide-binding</keyword>
<feature type="compositionally biased region" description="Basic and acidic residues" evidence="1">
    <location>
        <begin position="198"/>
        <end position="220"/>
    </location>
</feature>
<dbReference type="InterPro" id="IPR041677">
    <property type="entry name" value="DNA2/NAM7_AAA_11"/>
</dbReference>
<dbReference type="InterPro" id="IPR041679">
    <property type="entry name" value="DNA2/NAM7-like_C"/>
</dbReference>
<dbReference type="GO" id="GO:0004386">
    <property type="term" value="F:helicase activity"/>
    <property type="evidence" value="ECO:0007669"/>
    <property type="project" value="UniProtKB-KW"/>
</dbReference>
<dbReference type="InterPro" id="IPR027417">
    <property type="entry name" value="P-loop_NTPase"/>
</dbReference>
<protein>
    <submittedName>
        <fullName evidence="4">DNA helicase</fullName>
    </submittedName>
</protein>
<name>A0AB73Z7U3_PHOVU</name>
<proteinExistence type="predicted"/>
<dbReference type="Proteomes" id="UP000286392">
    <property type="component" value="Unassembled WGS sequence"/>
</dbReference>
<dbReference type="Gene3D" id="3.40.50.300">
    <property type="entry name" value="P-loop containing nucleotide triphosphate hydrolases"/>
    <property type="match status" value="2"/>
</dbReference>
<dbReference type="Pfam" id="PF13086">
    <property type="entry name" value="AAA_11"/>
    <property type="match status" value="2"/>
</dbReference>
<dbReference type="SUPFAM" id="SSF52540">
    <property type="entry name" value="P-loop containing nucleoside triphosphate hydrolases"/>
    <property type="match status" value="1"/>
</dbReference>
<feature type="domain" description="DNA2/NAM7 helicase helicase" evidence="2">
    <location>
        <begin position="1035"/>
        <end position="1077"/>
    </location>
</feature>
<evidence type="ECO:0000256" key="1">
    <source>
        <dbReference type="SAM" id="MobiDB-lite"/>
    </source>
</evidence>
<keyword evidence="4" id="KW-0378">Hydrolase</keyword>
<evidence type="ECO:0000313" key="4">
    <source>
        <dbReference type="EMBL" id="RHK88513.1"/>
    </source>
</evidence>
<feature type="region of interest" description="Disordered" evidence="1">
    <location>
        <begin position="189"/>
        <end position="220"/>
    </location>
</feature>
<organism evidence="4 5">
    <name type="scientific">Phocaeicola vulgatus</name>
    <name type="common">Bacteroides vulgatus</name>
    <dbReference type="NCBI Taxonomy" id="821"/>
    <lineage>
        <taxon>Bacteria</taxon>
        <taxon>Pseudomonadati</taxon>
        <taxon>Bacteroidota</taxon>
        <taxon>Bacteroidia</taxon>
        <taxon>Bacteroidales</taxon>
        <taxon>Bacteroidaceae</taxon>
        <taxon>Phocaeicola</taxon>
    </lineage>
</organism>
<accession>A0AB73Z7U3</accession>
<keyword evidence="4" id="KW-0347">Helicase</keyword>
<dbReference type="RefSeq" id="WP_118356309.1">
    <property type="nucleotide sequence ID" value="NZ_CAXSLB010000001.1"/>
</dbReference>
<dbReference type="InterPro" id="IPR047187">
    <property type="entry name" value="SF1_C_Upf1"/>
</dbReference>
<evidence type="ECO:0000259" key="3">
    <source>
        <dbReference type="Pfam" id="PF13087"/>
    </source>
</evidence>
<keyword evidence="4" id="KW-0067">ATP-binding</keyword>
<reference evidence="4 5" key="1">
    <citation type="submission" date="2018-08" db="EMBL/GenBank/DDBJ databases">
        <title>A genome reference for cultivated species of the human gut microbiota.</title>
        <authorList>
            <person name="Zou Y."/>
            <person name="Xue W."/>
            <person name="Luo G."/>
        </authorList>
    </citation>
    <scope>NUCLEOTIDE SEQUENCE [LARGE SCALE GENOMIC DNA]</scope>
    <source>
        <strain evidence="4 5">AF39-8AT</strain>
    </source>
</reference>
<feature type="domain" description="DNA2/NAM7 helicase-like C-terminal" evidence="3">
    <location>
        <begin position="1117"/>
        <end position="1353"/>
    </location>
</feature>
<comment type="caution">
    <text evidence="4">The sequence shown here is derived from an EMBL/GenBank/DDBJ whole genome shotgun (WGS) entry which is preliminary data.</text>
</comment>
<dbReference type="InterPro" id="IPR045055">
    <property type="entry name" value="DNA2/NAM7-like"/>
</dbReference>
<dbReference type="EMBL" id="QROB01000009">
    <property type="protein sequence ID" value="RHK88513.1"/>
    <property type="molecule type" value="Genomic_DNA"/>
</dbReference>
<dbReference type="PANTHER" id="PTHR10887:SF495">
    <property type="entry name" value="HELICASE SENATAXIN ISOFORM X1-RELATED"/>
    <property type="match status" value="1"/>
</dbReference>
<gene>
    <name evidence="4" type="ORF">DW043_08005</name>
</gene>
<dbReference type="CDD" id="cd18808">
    <property type="entry name" value="SF1_C_Upf1"/>
    <property type="match status" value="1"/>
</dbReference>